<dbReference type="InterPro" id="IPR001584">
    <property type="entry name" value="Integrase_cat-core"/>
</dbReference>
<keyword evidence="4" id="KW-1185">Reference proteome</keyword>
<evidence type="ECO:0000259" key="2">
    <source>
        <dbReference type="PROSITE" id="PS50994"/>
    </source>
</evidence>
<evidence type="ECO:0000256" key="1">
    <source>
        <dbReference type="SAM" id="MobiDB-lite"/>
    </source>
</evidence>
<dbReference type="GO" id="GO:0015074">
    <property type="term" value="P:DNA integration"/>
    <property type="evidence" value="ECO:0007669"/>
    <property type="project" value="InterPro"/>
</dbReference>
<sequence length="131" mass="14932">MSSKTVIKKLKGHFARYGIPNTLISDNGPQFISEDFVNFKKRWDFDHLTISPRHSQSNGKVESAVKAAKRMMKKCRRSRTDQYKALLEIRNTPTQGLGSSPAQRLHGRRTRTNLPTTKKSSTTNRSQCSRP</sequence>
<organism evidence="3 4">
    <name type="scientific">Strongylocentrotus purpuratus</name>
    <name type="common">Purple sea urchin</name>
    <dbReference type="NCBI Taxonomy" id="7668"/>
    <lineage>
        <taxon>Eukaryota</taxon>
        <taxon>Metazoa</taxon>
        <taxon>Echinodermata</taxon>
        <taxon>Eleutherozoa</taxon>
        <taxon>Echinozoa</taxon>
        <taxon>Echinoidea</taxon>
        <taxon>Euechinoidea</taxon>
        <taxon>Echinacea</taxon>
        <taxon>Camarodonta</taxon>
        <taxon>Echinidea</taxon>
        <taxon>Strongylocentrotidae</taxon>
        <taxon>Strongylocentrotus</taxon>
    </lineage>
</organism>
<reference evidence="4" key="1">
    <citation type="submission" date="2015-02" db="EMBL/GenBank/DDBJ databases">
        <title>Genome sequencing for Strongylocentrotus purpuratus.</title>
        <authorList>
            <person name="Murali S."/>
            <person name="Liu Y."/>
            <person name="Vee V."/>
            <person name="English A."/>
            <person name="Wang M."/>
            <person name="Skinner E."/>
            <person name="Han Y."/>
            <person name="Muzny D.M."/>
            <person name="Worley K.C."/>
            <person name="Gibbs R.A."/>
        </authorList>
    </citation>
    <scope>NUCLEOTIDE SEQUENCE</scope>
</reference>
<dbReference type="PROSITE" id="PS50994">
    <property type="entry name" value="INTEGRASE"/>
    <property type="match status" value="1"/>
</dbReference>
<dbReference type="PANTHER" id="PTHR37984">
    <property type="entry name" value="PROTEIN CBG26694"/>
    <property type="match status" value="1"/>
</dbReference>
<feature type="compositionally biased region" description="Polar residues" evidence="1">
    <location>
        <begin position="112"/>
        <end position="131"/>
    </location>
</feature>
<dbReference type="RefSeq" id="XP_003731557.2">
    <property type="nucleotide sequence ID" value="XM_003731509.2"/>
</dbReference>
<dbReference type="AlphaFoldDB" id="A0A7M7GRM5"/>
<dbReference type="GeneID" id="100890757"/>
<dbReference type="InParanoid" id="A0A7M7GRM5"/>
<feature type="compositionally biased region" description="Polar residues" evidence="1">
    <location>
        <begin position="91"/>
        <end position="102"/>
    </location>
</feature>
<dbReference type="InterPro" id="IPR050951">
    <property type="entry name" value="Retrovirus_Pol_polyprotein"/>
</dbReference>
<feature type="domain" description="Integrase catalytic" evidence="2">
    <location>
        <begin position="1"/>
        <end position="123"/>
    </location>
</feature>
<dbReference type="SUPFAM" id="SSF53098">
    <property type="entry name" value="Ribonuclease H-like"/>
    <property type="match status" value="1"/>
</dbReference>
<dbReference type="OrthoDB" id="775972at2759"/>
<dbReference type="KEGG" id="spu:100890757"/>
<evidence type="ECO:0000313" key="3">
    <source>
        <dbReference type="EnsemblMetazoa" id="XP_003731557"/>
    </source>
</evidence>
<dbReference type="OMA" id="PMAKENG"/>
<dbReference type="InterPro" id="IPR012337">
    <property type="entry name" value="RNaseH-like_sf"/>
</dbReference>
<dbReference type="GO" id="GO:0003676">
    <property type="term" value="F:nucleic acid binding"/>
    <property type="evidence" value="ECO:0007669"/>
    <property type="project" value="InterPro"/>
</dbReference>
<dbReference type="FunFam" id="3.30.420.10:FF:000063">
    <property type="entry name" value="Retrovirus-related Pol polyprotein from transposon 297-like Protein"/>
    <property type="match status" value="1"/>
</dbReference>
<dbReference type="InterPro" id="IPR036397">
    <property type="entry name" value="RNaseH_sf"/>
</dbReference>
<feature type="region of interest" description="Disordered" evidence="1">
    <location>
        <begin position="86"/>
        <end position="131"/>
    </location>
</feature>
<accession>A0A7M7GRM5</accession>
<reference evidence="3" key="2">
    <citation type="submission" date="2021-01" db="UniProtKB">
        <authorList>
            <consortium name="EnsemblMetazoa"/>
        </authorList>
    </citation>
    <scope>IDENTIFICATION</scope>
</reference>
<name>A0A7M7GRM5_STRPU</name>
<dbReference type="Gene3D" id="3.30.420.10">
    <property type="entry name" value="Ribonuclease H-like superfamily/Ribonuclease H"/>
    <property type="match status" value="1"/>
</dbReference>
<dbReference type="EnsemblMetazoa" id="XM_003731509">
    <property type="protein sequence ID" value="XP_003731557"/>
    <property type="gene ID" value="LOC100890757"/>
</dbReference>
<dbReference type="Proteomes" id="UP000007110">
    <property type="component" value="Unassembled WGS sequence"/>
</dbReference>
<proteinExistence type="predicted"/>
<protein>
    <recommendedName>
        <fullName evidence="2">Integrase catalytic domain-containing protein</fullName>
    </recommendedName>
</protein>
<dbReference type="PANTHER" id="PTHR37984:SF8">
    <property type="entry name" value="CCHC-TYPE DOMAIN-CONTAINING PROTEIN"/>
    <property type="match status" value="1"/>
</dbReference>
<evidence type="ECO:0000313" key="4">
    <source>
        <dbReference type="Proteomes" id="UP000007110"/>
    </source>
</evidence>